<keyword evidence="1" id="KW-1133">Transmembrane helix</keyword>
<reference evidence="2" key="1">
    <citation type="submission" date="2021-06" db="EMBL/GenBank/DDBJ databases">
        <authorList>
            <person name="Kallberg Y."/>
            <person name="Tangrot J."/>
            <person name="Rosling A."/>
        </authorList>
    </citation>
    <scope>NUCLEOTIDE SEQUENCE</scope>
    <source>
        <strain evidence="2">MA453B</strain>
    </source>
</reference>
<gene>
    <name evidence="2" type="ORF">DERYTH_LOCUS5487</name>
</gene>
<dbReference type="AlphaFoldDB" id="A0A9N9B746"/>
<keyword evidence="3" id="KW-1185">Reference proteome</keyword>
<sequence>VLTIGQLRACTEISSSIFILIRLIAALIQFIFELTFEIITDLGLTLPIEEIYSSEFMIQPSPLPTFSSIDY</sequence>
<keyword evidence="1" id="KW-0472">Membrane</keyword>
<keyword evidence="1" id="KW-0812">Transmembrane</keyword>
<accession>A0A9N9B746</accession>
<proteinExistence type="predicted"/>
<protein>
    <submittedName>
        <fullName evidence="2">12755_t:CDS:1</fullName>
    </submittedName>
</protein>
<feature type="non-terminal residue" evidence="2">
    <location>
        <position position="1"/>
    </location>
</feature>
<organism evidence="2 3">
    <name type="scientific">Dentiscutata erythropus</name>
    <dbReference type="NCBI Taxonomy" id="1348616"/>
    <lineage>
        <taxon>Eukaryota</taxon>
        <taxon>Fungi</taxon>
        <taxon>Fungi incertae sedis</taxon>
        <taxon>Mucoromycota</taxon>
        <taxon>Glomeromycotina</taxon>
        <taxon>Glomeromycetes</taxon>
        <taxon>Diversisporales</taxon>
        <taxon>Gigasporaceae</taxon>
        <taxon>Dentiscutata</taxon>
    </lineage>
</organism>
<dbReference type="EMBL" id="CAJVPY010002296">
    <property type="protein sequence ID" value="CAG8555660.1"/>
    <property type="molecule type" value="Genomic_DNA"/>
</dbReference>
<comment type="caution">
    <text evidence="2">The sequence shown here is derived from an EMBL/GenBank/DDBJ whole genome shotgun (WGS) entry which is preliminary data.</text>
</comment>
<evidence type="ECO:0000313" key="2">
    <source>
        <dbReference type="EMBL" id="CAG8555660.1"/>
    </source>
</evidence>
<evidence type="ECO:0000256" key="1">
    <source>
        <dbReference type="SAM" id="Phobius"/>
    </source>
</evidence>
<evidence type="ECO:0000313" key="3">
    <source>
        <dbReference type="Proteomes" id="UP000789405"/>
    </source>
</evidence>
<feature type="transmembrane region" description="Helical" evidence="1">
    <location>
        <begin position="13"/>
        <end position="32"/>
    </location>
</feature>
<name>A0A9N9B746_9GLOM</name>
<dbReference type="Proteomes" id="UP000789405">
    <property type="component" value="Unassembled WGS sequence"/>
</dbReference>